<dbReference type="Proteomes" id="UP000282613">
    <property type="component" value="Unassembled WGS sequence"/>
</dbReference>
<dbReference type="GO" id="GO:0007018">
    <property type="term" value="P:microtubule-based movement"/>
    <property type="evidence" value="ECO:0007669"/>
    <property type="project" value="InterPro"/>
</dbReference>
<feature type="region of interest" description="Disordered" evidence="11">
    <location>
        <begin position="785"/>
        <end position="826"/>
    </location>
</feature>
<dbReference type="PANTHER" id="PTHR47970:SF29">
    <property type="entry name" value="KINESIN FAMILY MEMBER 20B"/>
    <property type="match status" value="1"/>
</dbReference>
<evidence type="ECO:0000256" key="10">
    <source>
        <dbReference type="SAM" id="Coils"/>
    </source>
</evidence>
<dbReference type="GO" id="GO:0005876">
    <property type="term" value="C:spindle microtubule"/>
    <property type="evidence" value="ECO:0007669"/>
    <property type="project" value="TreeGrafter"/>
</dbReference>
<keyword evidence="8" id="KW-0206">Cytoskeleton</keyword>
<evidence type="ECO:0000313" key="13">
    <source>
        <dbReference type="EMBL" id="VDK24462.1"/>
    </source>
</evidence>
<dbReference type="GO" id="GO:0008017">
    <property type="term" value="F:microtubule binding"/>
    <property type="evidence" value="ECO:0007669"/>
    <property type="project" value="InterPro"/>
</dbReference>
<feature type="region of interest" description="Disordered" evidence="11">
    <location>
        <begin position="1199"/>
        <end position="1226"/>
    </location>
</feature>
<comment type="subcellular location">
    <subcellularLocation>
        <location evidence="1">Cytoplasm</location>
        <location evidence="1">Cytoskeleton</location>
        <location evidence="1">Spindle</location>
    </subcellularLocation>
</comment>
<dbReference type="WBParaSite" id="TASK_0000215701-mRNA-1">
    <property type="protein sequence ID" value="TASK_0000215701-mRNA-1"/>
    <property type="gene ID" value="TASK_0000215701"/>
</dbReference>
<feature type="compositionally biased region" description="Low complexity" evidence="11">
    <location>
        <begin position="795"/>
        <end position="805"/>
    </location>
</feature>
<feature type="compositionally biased region" description="Basic residues" evidence="11">
    <location>
        <begin position="1289"/>
        <end position="1300"/>
    </location>
</feature>
<dbReference type="PROSITE" id="PS50067">
    <property type="entry name" value="KINESIN_MOTOR_2"/>
    <property type="match status" value="1"/>
</dbReference>
<dbReference type="InterPro" id="IPR001752">
    <property type="entry name" value="Kinesin_motor_dom"/>
</dbReference>
<reference evidence="15" key="1">
    <citation type="submission" date="2017-02" db="UniProtKB">
        <authorList>
            <consortium name="WormBaseParasite"/>
        </authorList>
    </citation>
    <scope>IDENTIFICATION</scope>
</reference>
<evidence type="ECO:0000256" key="5">
    <source>
        <dbReference type="ARBA" id="ARBA00022840"/>
    </source>
</evidence>
<dbReference type="EMBL" id="UYRS01001105">
    <property type="protein sequence ID" value="VDK24462.1"/>
    <property type="molecule type" value="Genomic_DNA"/>
</dbReference>
<proteinExistence type="inferred from homology"/>
<feature type="compositionally biased region" description="Basic residues" evidence="11">
    <location>
        <begin position="1207"/>
        <end position="1226"/>
    </location>
</feature>
<dbReference type="SMART" id="SM00129">
    <property type="entry name" value="KISc"/>
    <property type="match status" value="1"/>
</dbReference>
<accession>A0A0R3VXL3</accession>
<evidence type="ECO:0000256" key="8">
    <source>
        <dbReference type="ARBA" id="ARBA00023212"/>
    </source>
</evidence>
<dbReference type="PRINTS" id="PR00380">
    <property type="entry name" value="KINESINHEAVY"/>
</dbReference>
<evidence type="ECO:0000256" key="3">
    <source>
        <dbReference type="ARBA" id="ARBA00022553"/>
    </source>
</evidence>
<keyword evidence="14" id="KW-1185">Reference proteome</keyword>
<dbReference type="GO" id="GO:0072686">
    <property type="term" value="C:mitotic spindle"/>
    <property type="evidence" value="ECO:0007669"/>
    <property type="project" value="TreeGrafter"/>
</dbReference>
<evidence type="ECO:0000256" key="11">
    <source>
        <dbReference type="SAM" id="MobiDB-lite"/>
    </source>
</evidence>
<dbReference type="GO" id="GO:0051231">
    <property type="term" value="P:spindle elongation"/>
    <property type="evidence" value="ECO:0007669"/>
    <property type="project" value="TreeGrafter"/>
</dbReference>
<keyword evidence="4 9" id="KW-0547">Nucleotide-binding</keyword>
<evidence type="ECO:0000256" key="1">
    <source>
        <dbReference type="ARBA" id="ARBA00004186"/>
    </source>
</evidence>
<keyword evidence="6 10" id="KW-0175">Coiled coil</keyword>
<reference evidence="13 14" key="2">
    <citation type="submission" date="2018-11" db="EMBL/GenBank/DDBJ databases">
        <authorList>
            <consortium name="Pathogen Informatics"/>
        </authorList>
    </citation>
    <scope>NUCLEOTIDE SEQUENCE [LARGE SCALE GENOMIC DNA]</scope>
</reference>
<evidence type="ECO:0000256" key="4">
    <source>
        <dbReference type="ARBA" id="ARBA00022741"/>
    </source>
</evidence>
<feature type="compositionally biased region" description="Polar residues" evidence="11">
    <location>
        <begin position="756"/>
        <end position="765"/>
    </location>
</feature>
<feature type="binding site" evidence="9">
    <location>
        <begin position="139"/>
        <end position="146"/>
    </location>
    <ligand>
        <name>ATP</name>
        <dbReference type="ChEBI" id="CHEBI:30616"/>
    </ligand>
</feature>
<keyword evidence="2" id="KW-0963">Cytoplasm</keyword>
<feature type="compositionally biased region" description="Basic and acidic residues" evidence="11">
    <location>
        <begin position="745"/>
        <end position="754"/>
    </location>
</feature>
<dbReference type="GO" id="GO:0008574">
    <property type="term" value="F:plus-end-directed microtubule motor activity"/>
    <property type="evidence" value="ECO:0007669"/>
    <property type="project" value="TreeGrafter"/>
</dbReference>
<dbReference type="InterPro" id="IPR036961">
    <property type="entry name" value="Kinesin_motor_dom_sf"/>
</dbReference>
<dbReference type="GO" id="GO:0090307">
    <property type="term" value="P:mitotic spindle assembly"/>
    <property type="evidence" value="ECO:0007669"/>
    <property type="project" value="TreeGrafter"/>
</dbReference>
<dbReference type="GO" id="GO:0005524">
    <property type="term" value="F:ATP binding"/>
    <property type="evidence" value="ECO:0007669"/>
    <property type="project" value="UniProtKB-UniRule"/>
</dbReference>
<evidence type="ECO:0000256" key="2">
    <source>
        <dbReference type="ARBA" id="ARBA00022490"/>
    </source>
</evidence>
<feature type="region of interest" description="Disordered" evidence="11">
    <location>
        <begin position="1265"/>
        <end position="1300"/>
    </location>
</feature>
<feature type="domain" description="Kinesin motor" evidence="12">
    <location>
        <begin position="47"/>
        <end position="543"/>
    </location>
</feature>
<dbReference type="SUPFAM" id="SSF52540">
    <property type="entry name" value="P-loop containing nucleoside triphosphate hydrolases"/>
    <property type="match status" value="1"/>
</dbReference>
<dbReference type="PANTHER" id="PTHR47970">
    <property type="entry name" value="KINESIN-LIKE PROTEIN KIF11"/>
    <property type="match status" value="1"/>
</dbReference>
<dbReference type="InterPro" id="IPR027417">
    <property type="entry name" value="P-loop_NTPase"/>
</dbReference>
<sequence length="1378" mass="149482">MSHALPFTPVCDQSFGLHPAFNFAALNRNLLDEFNERESSVLRRDEQMPVYLRIRPLNPGEASDKVLFVRDATRVVLKPLVEDKGLRAGMFAFGQSSHEFTFSRVFGEVTTQAEIFKAVAAERVGEFLEGVNGLVFAYGATSSGKTYSLQGRRAAFHPPVFSLISSHTWSVRTGTAGNGGVIPRALECIFRNATLNSTERLAPRGFDEVQEVTEVEAEKRRQEKALLLRLARTTENLSRSRAVSWESLRPPSETRLSASTGGEAVARLDDECLEVPFAYKDSATFCFWISFVEIYNEVVYDLLDPDFASTIEKCSRTSSGLVGGGGVTIGCGGGGPFGVRRTPLDLRTDKRGNVFVKGVRWYAVTSVEEAYSLISVGRCCQRVGATRLNESSSRSHTILTLRALRSRRGAPIGVGVGAVGSSSLLSFCDLAGSERCTKAATLAQVQRLREANSINTSLLTLGKCIDALRHNQRRGGGGGNPRIVPYRESRLTRLFQNFFVAAGPGAGGRGRSRACLLVNAAPCASLAEETLHSLRFSALAGQVFMSTVAPPPLPPPKAVPSESTAASAASAVIQDQLRAQLFRQGFRLHCSGSLLGRHVKSSVSGVATLAAAASAETTMMGAEELEETATMMRHVVSDGGDGDGGGGVIRRPLAEWLDEAVEAELERMPREELMEMVHELLAAVAEALPAEVEAARSETRAEVTATMGEELLRMEEQYELLLQKQEREFEARLVEERRKRKQKEQRRGRQERGSEAPQSRQQGGCDNSGVDCTWVPSTFVVEGEAEAEGEGNEVGGSKVVESSESWAREPLTKTRRVEGRGGESEEEAVEANAEADEEEECPSCAHYVKEVAHLREELEEARGDLADQQDAIGGVMAQRDAFEVEVRRLEFLLQLAKQPLEVNPAKPASMAAKSVMASGNTSSTGTSFFPPFLGTEAVVNGSETVVAPFSFSSKEVTTSVKKQSLRGAGDTTFFPPLISPPDRVCGSDDVDVDVDIIPPTPVTVVRVAVGRRGEAEGGVGGEGGCMKVEEGGSSMARLCAESREVPSQATDVRVDAESTAAGRAMDEEVKVEVVENGWQSKASVSSAARMASFLAHEAEAEVAAAAAIARESVLQSRCEALSRDLSDARSAHEEVMGQLVELQRRLNEYEAKEEVESQYRVRRLCMRIHVMTVVTLAAKREGVDAAVQTEVVEVEDGDVAVSGGHGTRGRRRQGQRQRRTVAATRRKTPATMVRRFEGMAEVAELNDSDAENVLCEQLARSLSRIKVGSGGGGDGSTAEEEGDVEVERRHGRRNRGGQRRGVKNWTEGVDADMRVTRSMCVDSSGGGAVSREEHQEVVNVRKLVPLSEARQFVNLETEEVEEVTPRPLRRVLRQRKAV</sequence>
<evidence type="ECO:0000313" key="15">
    <source>
        <dbReference type="WBParaSite" id="TASK_0000215701-mRNA-1"/>
    </source>
</evidence>
<keyword evidence="7 9" id="KW-0505">Motor protein</keyword>
<comment type="similarity">
    <text evidence="9">Belongs to the TRAFAC class myosin-kinesin ATPase superfamily. Kinesin family.</text>
</comment>
<feature type="region of interest" description="Disordered" evidence="11">
    <location>
        <begin position="738"/>
        <end position="769"/>
    </location>
</feature>
<organism evidence="15">
    <name type="scientific">Taenia asiatica</name>
    <name type="common">Asian tapeworm</name>
    <dbReference type="NCBI Taxonomy" id="60517"/>
    <lineage>
        <taxon>Eukaryota</taxon>
        <taxon>Metazoa</taxon>
        <taxon>Spiralia</taxon>
        <taxon>Lophotrochozoa</taxon>
        <taxon>Platyhelminthes</taxon>
        <taxon>Cestoda</taxon>
        <taxon>Eucestoda</taxon>
        <taxon>Cyclophyllidea</taxon>
        <taxon>Taeniidae</taxon>
        <taxon>Taenia</taxon>
    </lineage>
</organism>
<keyword evidence="3" id="KW-0597">Phosphoprotein</keyword>
<gene>
    <name evidence="13" type="ORF">TASK_LOCUS2158</name>
</gene>
<dbReference type="GO" id="GO:0005634">
    <property type="term" value="C:nucleus"/>
    <property type="evidence" value="ECO:0007669"/>
    <property type="project" value="TreeGrafter"/>
</dbReference>
<evidence type="ECO:0000313" key="14">
    <source>
        <dbReference type="Proteomes" id="UP000282613"/>
    </source>
</evidence>
<keyword evidence="5 9" id="KW-0067">ATP-binding</keyword>
<dbReference type="Gene3D" id="3.40.850.10">
    <property type="entry name" value="Kinesin motor domain"/>
    <property type="match status" value="1"/>
</dbReference>
<dbReference type="Pfam" id="PF00225">
    <property type="entry name" value="Kinesin"/>
    <property type="match status" value="1"/>
</dbReference>
<feature type="coiled-coil region" evidence="10">
    <location>
        <begin position="1125"/>
        <end position="1152"/>
    </location>
</feature>
<evidence type="ECO:0000259" key="12">
    <source>
        <dbReference type="PROSITE" id="PS50067"/>
    </source>
</evidence>
<dbReference type="InterPro" id="IPR047149">
    <property type="entry name" value="KIF11-like"/>
</dbReference>
<protein>
    <submittedName>
        <fullName evidence="15">Kinesin motor domain-containing protein</fullName>
    </submittedName>
</protein>
<evidence type="ECO:0000256" key="6">
    <source>
        <dbReference type="ARBA" id="ARBA00023054"/>
    </source>
</evidence>
<dbReference type="OrthoDB" id="2403182at2759"/>
<feature type="coiled-coil region" evidence="10">
    <location>
        <begin position="844"/>
        <end position="871"/>
    </location>
</feature>
<evidence type="ECO:0000256" key="7">
    <source>
        <dbReference type="ARBA" id="ARBA00023175"/>
    </source>
</evidence>
<dbReference type="STRING" id="60517.A0A0R3VXL3"/>
<feature type="compositionally biased region" description="Basic and acidic residues" evidence="11">
    <location>
        <begin position="806"/>
        <end position="823"/>
    </location>
</feature>
<evidence type="ECO:0000256" key="9">
    <source>
        <dbReference type="PROSITE-ProRule" id="PRU00283"/>
    </source>
</evidence>
<name>A0A0R3VXL3_TAEAS</name>